<dbReference type="OrthoDB" id="6426872at2759"/>
<evidence type="ECO:0000313" key="5">
    <source>
        <dbReference type="Proteomes" id="UP000887116"/>
    </source>
</evidence>
<evidence type="ECO:0000259" key="2">
    <source>
        <dbReference type="PROSITE" id="PS50835"/>
    </source>
</evidence>
<accession>A0A8X6HSP3</accession>
<dbReference type="GO" id="GO:0030154">
    <property type="term" value="P:cell differentiation"/>
    <property type="evidence" value="ECO:0007669"/>
    <property type="project" value="UniProtKB-ARBA"/>
</dbReference>
<dbReference type="InterPro" id="IPR036116">
    <property type="entry name" value="FN3_sf"/>
</dbReference>
<gene>
    <name evidence="4" type="primary">Ttn</name>
    <name evidence="4" type="ORF">TNCT_91291</name>
</gene>
<dbReference type="Pfam" id="PF00041">
    <property type="entry name" value="fn3"/>
    <property type="match status" value="2"/>
</dbReference>
<dbReference type="InterPro" id="IPR013783">
    <property type="entry name" value="Ig-like_fold"/>
</dbReference>
<dbReference type="Proteomes" id="UP000887116">
    <property type="component" value="Unassembled WGS sequence"/>
</dbReference>
<dbReference type="PROSITE" id="PS50835">
    <property type="entry name" value="IG_LIKE"/>
    <property type="match status" value="1"/>
</dbReference>
<protein>
    <submittedName>
        <fullName evidence="4">Titin</fullName>
    </submittedName>
</protein>
<keyword evidence="5" id="KW-1185">Reference proteome</keyword>
<sequence length="277" mass="31234">MVSEPSRPEGPLVISDVDASSVHLSWKPPLEDNGGPILGYLIEAKDVLHMDVRKTYVWSEGQSTECTVQDLETSHIYQFRVYAQNEAGRSEGLLNKSLVRIKAKSKKPPKPSKPTAEICSDDSVVLKWTVPENSENLNYVIERYEPKNDLWMQCNHGMVTTTSFMVTNLSCDKEYKFRVSSENENGVSRPSEATDPVKWKAIEGEPPSIIVFLKDCFVKSNDSALFSCEYKGTPPIHVNWTKDEIRVREGLCSVIRTDDSGKSELTLKEIDRTTMIL</sequence>
<feature type="domain" description="Fibronectin type-III" evidence="3">
    <location>
        <begin position="8"/>
        <end position="104"/>
    </location>
</feature>
<evidence type="ECO:0000259" key="3">
    <source>
        <dbReference type="PROSITE" id="PS50853"/>
    </source>
</evidence>
<dbReference type="Gene3D" id="2.60.40.10">
    <property type="entry name" value="Immunoglobulins"/>
    <property type="match status" value="3"/>
</dbReference>
<comment type="caution">
    <text evidence="4">The sequence shown here is derived from an EMBL/GenBank/DDBJ whole genome shotgun (WGS) entry which is preliminary data.</text>
</comment>
<dbReference type="AlphaFoldDB" id="A0A8X6HSP3"/>
<feature type="domain" description="Ig-like" evidence="2">
    <location>
        <begin position="207"/>
        <end position="277"/>
    </location>
</feature>
<dbReference type="InterPro" id="IPR003961">
    <property type="entry name" value="FN3_dom"/>
</dbReference>
<organism evidence="4 5">
    <name type="scientific">Trichonephila clavata</name>
    <name type="common">Joro spider</name>
    <name type="synonym">Nephila clavata</name>
    <dbReference type="NCBI Taxonomy" id="2740835"/>
    <lineage>
        <taxon>Eukaryota</taxon>
        <taxon>Metazoa</taxon>
        <taxon>Ecdysozoa</taxon>
        <taxon>Arthropoda</taxon>
        <taxon>Chelicerata</taxon>
        <taxon>Arachnida</taxon>
        <taxon>Araneae</taxon>
        <taxon>Araneomorphae</taxon>
        <taxon>Entelegynae</taxon>
        <taxon>Araneoidea</taxon>
        <taxon>Nephilidae</taxon>
        <taxon>Trichonephila</taxon>
    </lineage>
</organism>
<dbReference type="PANTHER" id="PTHR14340:SF9">
    <property type="entry name" value="FIBRONECTIN TYPE-III DOMAIN-CONTAINING PROTEIN"/>
    <property type="match status" value="1"/>
</dbReference>
<dbReference type="CDD" id="cd00063">
    <property type="entry name" value="FN3"/>
    <property type="match status" value="2"/>
</dbReference>
<evidence type="ECO:0000313" key="4">
    <source>
        <dbReference type="EMBL" id="GFR28878.1"/>
    </source>
</evidence>
<reference evidence="4" key="1">
    <citation type="submission" date="2020-07" db="EMBL/GenBank/DDBJ databases">
        <title>Multicomponent nature underlies the extraordinary mechanical properties of spider dragline silk.</title>
        <authorList>
            <person name="Kono N."/>
            <person name="Nakamura H."/>
            <person name="Mori M."/>
            <person name="Yoshida Y."/>
            <person name="Ohtoshi R."/>
            <person name="Malay A.D."/>
            <person name="Moran D.A.P."/>
            <person name="Tomita M."/>
            <person name="Numata K."/>
            <person name="Arakawa K."/>
        </authorList>
    </citation>
    <scope>NUCLEOTIDE SEQUENCE</scope>
</reference>
<feature type="domain" description="Fibronectin type-III" evidence="3">
    <location>
        <begin position="110"/>
        <end position="202"/>
    </location>
</feature>
<proteinExistence type="predicted"/>
<evidence type="ECO:0000256" key="1">
    <source>
        <dbReference type="ARBA" id="ARBA00023319"/>
    </source>
</evidence>
<dbReference type="EMBL" id="BMAO01019171">
    <property type="protein sequence ID" value="GFR28878.1"/>
    <property type="molecule type" value="Genomic_DNA"/>
</dbReference>
<dbReference type="PROSITE" id="PS50853">
    <property type="entry name" value="FN3"/>
    <property type="match status" value="2"/>
</dbReference>
<dbReference type="SUPFAM" id="SSF49265">
    <property type="entry name" value="Fibronectin type III"/>
    <property type="match status" value="1"/>
</dbReference>
<dbReference type="InterPro" id="IPR007110">
    <property type="entry name" value="Ig-like_dom"/>
</dbReference>
<keyword evidence="1" id="KW-0393">Immunoglobulin domain</keyword>
<dbReference type="SMART" id="SM00060">
    <property type="entry name" value="FN3"/>
    <property type="match status" value="2"/>
</dbReference>
<dbReference type="Pfam" id="PF07679">
    <property type="entry name" value="I-set"/>
    <property type="match status" value="1"/>
</dbReference>
<dbReference type="GO" id="GO:0009653">
    <property type="term" value="P:anatomical structure morphogenesis"/>
    <property type="evidence" value="ECO:0007669"/>
    <property type="project" value="UniProtKB-ARBA"/>
</dbReference>
<dbReference type="SUPFAM" id="SSF48726">
    <property type="entry name" value="Immunoglobulin"/>
    <property type="match status" value="1"/>
</dbReference>
<dbReference type="PANTHER" id="PTHR14340">
    <property type="entry name" value="MICROFIBRIL-ASSOCIATED GLYCOPROTEIN 3"/>
    <property type="match status" value="1"/>
</dbReference>
<dbReference type="PRINTS" id="PR00014">
    <property type="entry name" value="FNTYPEIII"/>
</dbReference>
<dbReference type="InterPro" id="IPR013098">
    <property type="entry name" value="Ig_I-set"/>
</dbReference>
<name>A0A8X6HSP3_TRICU</name>
<dbReference type="InterPro" id="IPR036179">
    <property type="entry name" value="Ig-like_dom_sf"/>
</dbReference>